<protein>
    <submittedName>
        <fullName evidence="2">Transcriptional regulator-like protein</fullName>
    </submittedName>
</protein>
<feature type="domain" description="SnoaL-like" evidence="1">
    <location>
        <begin position="23"/>
        <end position="119"/>
    </location>
</feature>
<evidence type="ECO:0000313" key="2">
    <source>
        <dbReference type="EMBL" id="ARU55515.1"/>
    </source>
</evidence>
<gene>
    <name evidence="2" type="ORF">OLMES_1438</name>
</gene>
<keyword evidence="3" id="KW-1185">Reference proteome</keyword>
<dbReference type="AlphaFoldDB" id="A0A1Y0I7N8"/>
<dbReference type="InterPro" id="IPR032710">
    <property type="entry name" value="NTF2-like_dom_sf"/>
</dbReference>
<dbReference type="Pfam" id="PF12680">
    <property type="entry name" value="SnoaL_2"/>
    <property type="match status" value="1"/>
</dbReference>
<dbReference type="Gene3D" id="3.10.450.50">
    <property type="match status" value="1"/>
</dbReference>
<sequence length="155" mass="18132">MNMSIAEANPVLSEAQHCIDRFKRLYQDLNRETVNNGLLEAVYSDDIHFEDSFHQINGLKALQAYCASLYENVLYCDFVFHDTWLDTDSAMLTWSMNYAHPKLKHGDNLYVCGATHLRFHQKVYWHRDYFDGGQLLYEHIPVLGLIISKLKKRMA</sequence>
<dbReference type="EMBL" id="CP021425">
    <property type="protein sequence ID" value="ARU55515.1"/>
    <property type="molecule type" value="Genomic_DNA"/>
</dbReference>
<evidence type="ECO:0000259" key="1">
    <source>
        <dbReference type="Pfam" id="PF12680"/>
    </source>
</evidence>
<dbReference type="OrthoDB" id="1115105at2"/>
<organism evidence="2 3">
    <name type="scientific">Oleiphilus messinensis</name>
    <dbReference type="NCBI Taxonomy" id="141451"/>
    <lineage>
        <taxon>Bacteria</taxon>
        <taxon>Pseudomonadati</taxon>
        <taxon>Pseudomonadota</taxon>
        <taxon>Gammaproteobacteria</taxon>
        <taxon>Oceanospirillales</taxon>
        <taxon>Oleiphilaceae</taxon>
        <taxon>Oleiphilus</taxon>
    </lineage>
</organism>
<dbReference type="RefSeq" id="WP_087460611.1">
    <property type="nucleotide sequence ID" value="NZ_CP021425.1"/>
</dbReference>
<proteinExistence type="predicted"/>
<dbReference type="InterPro" id="IPR037401">
    <property type="entry name" value="SnoaL-like"/>
</dbReference>
<reference evidence="2 3" key="1">
    <citation type="submission" date="2017-05" db="EMBL/GenBank/DDBJ databases">
        <title>Genomic insights into alkan degradation activity of Oleiphilus messinensis.</title>
        <authorList>
            <person name="Kozyavkin S.A."/>
            <person name="Slesarev A.I."/>
            <person name="Golyshin P.N."/>
            <person name="Korzhenkov A."/>
            <person name="Golyshina O.N."/>
            <person name="Toshchakov S.V."/>
        </authorList>
    </citation>
    <scope>NUCLEOTIDE SEQUENCE [LARGE SCALE GENOMIC DNA]</scope>
    <source>
        <strain evidence="2 3">ME102</strain>
    </source>
</reference>
<dbReference type="SUPFAM" id="SSF54427">
    <property type="entry name" value="NTF2-like"/>
    <property type="match status" value="1"/>
</dbReference>
<dbReference type="KEGG" id="ome:OLMES_1438"/>
<evidence type="ECO:0000313" key="3">
    <source>
        <dbReference type="Proteomes" id="UP000196027"/>
    </source>
</evidence>
<dbReference type="Proteomes" id="UP000196027">
    <property type="component" value="Chromosome"/>
</dbReference>
<accession>A0A1Y0I7N8</accession>
<name>A0A1Y0I7N8_9GAMM</name>